<dbReference type="InterPro" id="IPR050172">
    <property type="entry name" value="SsuD_RutA_monooxygenase"/>
</dbReference>
<keyword evidence="7" id="KW-1185">Reference proteome</keyword>
<dbReference type="GO" id="GO:0008726">
    <property type="term" value="F:alkanesulfonate monooxygenase activity"/>
    <property type="evidence" value="ECO:0007669"/>
    <property type="project" value="TreeGrafter"/>
</dbReference>
<sequence length="314" mass="34266">MTIRLGYQIPSFSYPGAAPGDIFGTVARQARDAEAAGFDTVLVMDHMYQLPAIAPIEEPMLEAYTTLAALARETRTVRLSTLVTGNTYRNPALLAKTVTTLDVISGGRAVLGLGAGWFAREHEDYGFAFGTWTDRFARLDEALRIIGPMLRGERPTVDGAWYRTRAAINNPRLRPTVPIMLGGSGEQRTFRLSARHADHHNINCYRPDLPHKLSVLRRRCEEIGRDPATLTTSFLTRAVVTETAAEAKRIMAELPDTWGPITIAGTPDHLASVLHDEVLAHGVGGVIISLIRNGHEPGVVTSAGEALRPLISRT</sequence>
<dbReference type="PANTHER" id="PTHR42847">
    <property type="entry name" value="ALKANESULFONATE MONOOXYGENASE"/>
    <property type="match status" value="1"/>
</dbReference>
<name>A0AAE3ZWB1_9ACTN</name>
<evidence type="ECO:0000256" key="2">
    <source>
        <dbReference type="ARBA" id="ARBA00022643"/>
    </source>
</evidence>
<accession>A0AAE3ZWB1</accession>
<reference evidence="6 7" key="1">
    <citation type="submission" date="2023-07" db="EMBL/GenBank/DDBJ databases">
        <title>Sequencing the genomes of 1000 actinobacteria strains.</title>
        <authorList>
            <person name="Klenk H.-P."/>
        </authorList>
    </citation>
    <scope>NUCLEOTIDE SEQUENCE [LARGE SCALE GENOMIC DNA]</scope>
    <source>
        <strain evidence="6 7">DSM 44711</strain>
    </source>
</reference>
<keyword evidence="2" id="KW-0288">FMN</keyword>
<dbReference type="EMBL" id="JAVDYC010000001">
    <property type="protein sequence ID" value="MDR7326971.1"/>
    <property type="molecule type" value="Genomic_DNA"/>
</dbReference>
<evidence type="ECO:0000256" key="3">
    <source>
        <dbReference type="ARBA" id="ARBA00023002"/>
    </source>
</evidence>
<dbReference type="PANTHER" id="PTHR42847:SF8">
    <property type="entry name" value="CONSERVED PROTEIN"/>
    <property type="match status" value="1"/>
</dbReference>
<dbReference type="InterPro" id="IPR011251">
    <property type="entry name" value="Luciferase-like_dom"/>
</dbReference>
<feature type="domain" description="Luciferase-like" evidence="5">
    <location>
        <begin position="21"/>
        <end position="252"/>
    </location>
</feature>
<dbReference type="NCBIfam" id="TIGR03560">
    <property type="entry name" value="F420_Rv1855c"/>
    <property type="match status" value="1"/>
</dbReference>
<dbReference type="RefSeq" id="WP_310423598.1">
    <property type="nucleotide sequence ID" value="NZ_JAVDYC010000001.1"/>
</dbReference>
<dbReference type="SUPFAM" id="SSF51679">
    <property type="entry name" value="Bacterial luciferase-like"/>
    <property type="match status" value="1"/>
</dbReference>
<evidence type="ECO:0000256" key="1">
    <source>
        <dbReference type="ARBA" id="ARBA00022630"/>
    </source>
</evidence>
<dbReference type="InterPro" id="IPR019952">
    <property type="entry name" value="F420_OxRdatse_Rv1855c_pred"/>
</dbReference>
<keyword evidence="3" id="KW-0560">Oxidoreductase</keyword>
<keyword evidence="4" id="KW-0503">Monooxygenase</keyword>
<comment type="caution">
    <text evidence="6">The sequence shown here is derived from an EMBL/GenBank/DDBJ whole genome shotgun (WGS) entry which is preliminary data.</text>
</comment>
<dbReference type="AlphaFoldDB" id="A0AAE3ZWB1"/>
<gene>
    <name evidence="6" type="ORF">J2S44_007221</name>
</gene>
<evidence type="ECO:0000313" key="6">
    <source>
        <dbReference type="EMBL" id="MDR7326971.1"/>
    </source>
</evidence>
<dbReference type="Gene3D" id="3.20.20.30">
    <property type="entry name" value="Luciferase-like domain"/>
    <property type="match status" value="1"/>
</dbReference>
<dbReference type="GO" id="GO:0046306">
    <property type="term" value="P:alkanesulfonate catabolic process"/>
    <property type="evidence" value="ECO:0007669"/>
    <property type="project" value="TreeGrafter"/>
</dbReference>
<dbReference type="Pfam" id="PF00296">
    <property type="entry name" value="Bac_luciferase"/>
    <property type="match status" value="1"/>
</dbReference>
<proteinExistence type="predicted"/>
<protein>
    <submittedName>
        <fullName evidence="6">F420-dependent oxidoreductase-like protein</fullName>
    </submittedName>
</protein>
<keyword evidence="1" id="KW-0285">Flavoprotein</keyword>
<dbReference type="InterPro" id="IPR036661">
    <property type="entry name" value="Luciferase-like_sf"/>
</dbReference>
<dbReference type="Proteomes" id="UP001183629">
    <property type="component" value="Unassembled WGS sequence"/>
</dbReference>
<evidence type="ECO:0000313" key="7">
    <source>
        <dbReference type="Proteomes" id="UP001183629"/>
    </source>
</evidence>
<evidence type="ECO:0000256" key="4">
    <source>
        <dbReference type="ARBA" id="ARBA00023033"/>
    </source>
</evidence>
<organism evidence="6 7">
    <name type="scientific">Catenuloplanes niger</name>
    <dbReference type="NCBI Taxonomy" id="587534"/>
    <lineage>
        <taxon>Bacteria</taxon>
        <taxon>Bacillati</taxon>
        <taxon>Actinomycetota</taxon>
        <taxon>Actinomycetes</taxon>
        <taxon>Micromonosporales</taxon>
        <taxon>Micromonosporaceae</taxon>
        <taxon>Catenuloplanes</taxon>
    </lineage>
</organism>
<evidence type="ECO:0000259" key="5">
    <source>
        <dbReference type="Pfam" id="PF00296"/>
    </source>
</evidence>